<dbReference type="OrthoDB" id="464342at2"/>
<dbReference type="GO" id="GO:0004197">
    <property type="term" value="F:cysteine-type endopeptidase activity"/>
    <property type="evidence" value="ECO:0007669"/>
    <property type="project" value="InterPro"/>
</dbReference>
<dbReference type="Pfam" id="PF00805">
    <property type="entry name" value="Pentapeptide"/>
    <property type="match status" value="2"/>
</dbReference>
<dbReference type="InterPro" id="IPR049052">
    <property type="entry name" value="nSTAND1"/>
</dbReference>
<dbReference type="PANTHER" id="PTHR14136:SF17">
    <property type="entry name" value="BTB_POZ DOMAIN-CONTAINING PROTEIN KCTD9"/>
    <property type="match status" value="1"/>
</dbReference>
<dbReference type="Pfam" id="PF20703">
    <property type="entry name" value="nSTAND1"/>
    <property type="match status" value="1"/>
</dbReference>
<dbReference type="Gene3D" id="3.40.50.1460">
    <property type="match status" value="1"/>
</dbReference>
<evidence type="ECO:0000259" key="1">
    <source>
        <dbReference type="Pfam" id="PF00656"/>
    </source>
</evidence>
<dbReference type="SUPFAM" id="SSF141571">
    <property type="entry name" value="Pentapeptide repeat-like"/>
    <property type="match status" value="1"/>
</dbReference>
<dbReference type="InterPro" id="IPR011600">
    <property type="entry name" value="Pept_C14_caspase"/>
</dbReference>
<dbReference type="Proteomes" id="UP000191901">
    <property type="component" value="Chromosome"/>
</dbReference>
<evidence type="ECO:0000313" key="4">
    <source>
        <dbReference type="Proteomes" id="UP000191901"/>
    </source>
</evidence>
<dbReference type="SUPFAM" id="SSF52540">
    <property type="entry name" value="P-loop containing nucleoside triphosphate hydrolases"/>
    <property type="match status" value="1"/>
</dbReference>
<dbReference type="SUPFAM" id="SSF52129">
    <property type="entry name" value="Caspase-like"/>
    <property type="match status" value="1"/>
</dbReference>
<dbReference type="AlphaFoldDB" id="A0A1Z3HG37"/>
<name>A0A1Z3HG37_9CYAN</name>
<evidence type="ECO:0000313" key="3">
    <source>
        <dbReference type="EMBL" id="ASC69187.1"/>
    </source>
</evidence>
<sequence>MSRNALIVGINPYHHLTSLKAPATDAEAIAQRLEQDGDFKVTRLPERIQPGDVNQPVMAETQTITQTQLEQALKQLFLPKSTQLPETALFYFSGHGIADEEGFYKGYLATSDTHPDRPRSGLSLRWLQWLLSESPIPQQIIWLDCCHSGSIIVDVGAANPGNSASRDRCFIASSRDFERSWEDLNSPYSTLTKALLDGLDPTKSPGRWVNTADLVAHVHQALTGELQTPVCTNFGEAINLTRSWQVPVERAEGAIATDICPYKGLEFFDCNDEDPKYFFGREQLVSQLLDHVRTRPFLALVGASGNGKSSVLRAGLLHQLKLGRRIAGSDQWRICLTRPDRQPMKNLALAFVEEGLSDLDRAEALGKAEGLLGEGSAGLQRLVQASSAPGVILVIDQFEEVFTRCQNPAEREQFFACLMGAVADTTDKLCVVIAMRADFVGKMPGAHEYSGLAQQVQTHMVSVLPLKPEELEAAICKPAEQVNLSVEPALVTEILNDIDGAPGSLPLLQYTLKALWQQRQGNTLQLATYQALGGISGTLDKRATKVYESFDPDQQRTVQHVFQQLTQLGEGTEDTRRRVFLDNLIAEPLHPADRVKTVIETLTDPDNRLLVTSEVVGKGQAAERRAIVDVAHEALIRHWRLLRQWIEQNRDLLRQQRRIEASAVTWQEREKAKGYLLQGLPLIEAMQFQKRRADTFPLSDAAKAFIQKSRQQRNWDRLKTASWLIIPALVLIPVVEHSLRQSRIEANLDRITEQEGTIAERRALQELVAGCAEQRSMNWLPTYITERLFGNCHPLWEAPLENANLSNADLSYADLITADLSGASLMNTDLSYVELSGANLSSVDLSDADLSDANLIAADLRYAFLSNTDLSDADLGAANLSEAIFFGLDLQAAQHLSVDQLQGENPPYLCNASLPTDIQIDKDRDCDQLPQVFVDRGWFNNLEEAKALVEELRQKTWD</sequence>
<evidence type="ECO:0000259" key="2">
    <source>
        <dbReference type="Pfam" id="PF20703"/>
    </source>
</evidence>
<dbReference type="Gene3D" id="2.160.20.80">
    <property type="entry name" value="E3 ubiquitin-protein ligase SopA"/>
    <property type="match status" value="1"/>
</dbReference>
<keyword evidence="4" id="KW-1185">Reference proteome</keyword>
<gene>
    <name evidence="3" type="ORF">XM38_001130</name>
</gene>
<organism evidence="3 4">
    <name type="scientific">Halomicronema hongdechloris C2206</name>
    <dbReference type="NCBI Taxonomy" id="1641165"/>
    <lineage>
        <taxon>Bacteria</taxon>
        <taxon>Bacillati</taxon>
        <taxon>Cyanobacteriota</taxon>
        <taxon>Cyanophyceae</taxon>
        <taxon>Nodosilineales</taxon>
        <taxon>Nodosilineaceae</taxon>
        <taxon>Halomicronema</taxon>
    </lineage>
</organism>
<proteinExistence type="predicted"/>
<dbReference type="InterPro" id="IPR001646">
    <property type="entry name" value="5peptide_repeat"/>
</dbReference>
<dbReference type="GO" id="GO:0006508">
    <property type="term" value="P:proteolysis"/>
    <property type="evidence" value="ECO:0007669"/>
    <property type="project" value="InterPro"/>
</dbReference>
<dbReference type="Gene3D" id="3.40.50.300">
    <property type="entry name" value="P-loop containing nucleotide triphosphate hydrolases"/>
    <property type="match status" value="1"/>
</dbReference>
<accession>A0A1Z3HG37</accession>
<dbReference type="InterPro" id="IPR027417">
    <property type="entry name" value="P-loop_NTPase"/>
</dbReference>
<dbReference type="RefSeq" id="WP_088428815.1">
    <property type="nucleotide sequence ID" value="NZ_CP021983.2"/>
</dbReference>
<dbReference type="InterPro" id="IPR051082">
    <property type="entry name" value="Pentapeptide-BTB/POZ_domain"/>
</dbReference>
<feature type="domain" description="Novel STAND NTPase 1" evidence="2">
    <location>
        <begin position="261"/>
        <end position="673"/>
    </location>
</feature>
<dbReference type="Pfam" id="PF00656">
    <property type="entry name" value="Peptidase_C14"/>
    <property type="match status" value="1"/>
</dbReference>
<reference evidence="3 4" key="1">
    <citation type="journal article" date="2016" name="Biochim. Biophys. Acta">
        <title>Characterization of red-shifted phycobilisomes isolated from the chlorophyll f-containing cyanobacterium Halomicronema hongdechloris.</title>
        <authorList>
            <person name="Li Y."/>
            <person name="Lin Y."/>
            <person name="Garvey C.J."/>
            <person name="Birch D."/>
            <person name="Corkery R.W."/>
            <person name="Loughlin P.C."/>
            <person name="Scheer H."/>
            <person name="Willows R.D."/>
            <person name="Chen M."/>
        </authorList>
    </citation>
    <scope>NUCLEOTIDE SEQUENCE [LARGE SCALE GENOMIC DNA]</scope>
    <source>
        <strain evidence="3 4">C2206</strain>
    </source>
</reference>
<dbReference type="PANTHER" id="PTHR14136">
    <property type="entry name" value="BTB_POZ DOMAIN-CONTAINING PROTEIN KCTD9"/>
    <property type="match status" value="1"/>
</dbReference>
<dbReference type="EMBL" id="CP021983">
    <property type="protein sequence ID" value="ASC69187.1"/>
    <property type="molecule type" value="Genomic_DNA"/>
</dbReference>
<dbReference type="InterPro" id="IPR029030">
    <property type="entry name" value="Caspase-like_dom_sf"/>
</dbReference>
<protein>
    <submittedName>
        <fullName evidence="3">Pentapeptide repeats containing protein</fullName>
    </submittedName>
</protein>
<feature type="domain" description="Peptidase C14 caspase" evidence="1">
    <location>
        <begin position="3"/>
        <end position="231"/>
    </location>
</feature>
<dbReference type="KEGG" id="hhg:XM38_001130"/>